<reference evidence="3 4" key="1">
    <citation type="submission" date="2023-01" db="EMBL/GenBank/DDBJ databases">
        <title>Draft genome sequence of Nocardiopsis sp. RSe5-2 isolated from halophytes.</title>
        <authorList>
            <person name="Duangmal K."/>
            <person name="Chantavorakit T."/>
        </authorList>
    </citation>
    <scope>NUCLEOTIDE SEQUENCE [LARGE SCALE GENOMIC DNA]</scope>
    <source>
        <strain evidence="3 4">RSe5-2</strain>
    </source>
</reference>
<feature type="region of interest" description="Disordered" evidence="1">
    <location>
        <begin position="1"/>
        <end position="43"/>
    </location>
</feature>
<evidence type="ECO:0000256" key="1">
    <source>
        <dbReference type="SAM" id="MobiDB-lite"/>
    </source>
</evidence>
<keyword evidence="2" id="KW-0472">Membrane</keyword>
<name>A0ABT4U3S4_9ACTN</name>
<proteinExistence type="predicted"/>
<gene>
    <name evidence="3" type="ORF">O4J56_09945</name>
</gene>
<sequence length="162" mass="16383">MPESPSDLTPDGAERHGAAGGDGGDGDNGGSGPSAAGDASGSAIGKRHGARPVFFVLGLIAAGVFTVGWGFALMSYGDHTGVANQTIAWSIESDDEASITFQTNSGGPAVCIVRATDPQHVEVGQRRVEVGAGTQDVTAKIETVRRAAMVEVASCREQGTAK</sequence>
<feature type="compositionally biased region" description="Gly residues" evidence="1">
    <location>
        <begin position="18"/>
        <end position="32"/>
    </location>
</feature>
<keyword evidence="4" id="KW-1185">Reference proteome</keyword>
<keyword evidence="2" id="KW-1133">Transmembrane helix</keyword>
<accession>A0ABT4U3S4</accession>
<dbReference type="Pfam" id="PF14155">
    <property type="entry name" value="DUF4307"/>
    <property type="match status" value="1"/>
</dbReference>
<dbReference type="Proteomes" id="UP001527866">
    <property type="component" value="Unassembled WGS sequence"/>
</dbReference>
<dbReference type="EMBL" id="JAQFWQ010000022">
    <property type="protein sequence ID" value="MDA2810957.1"/>
    <property type="molecule type" value="Genomic_DNA"/>
</dbReference>
<feature type="compositionally biased region" description="Low complexity" evidence="1">
    <location>
        <begin position="33"/>
        <end position="43"/>
    </location>
</feature>
<evidence type="ECO:0000313" key="4">
    <source>
        <dbReference type="Proteomes" id="UP001527866"/>
    </source>
</evidence>
<keyword evidence="2" id="KW-0812">Transmembrane</keyword>
<dbReference type="RefSeq" id="WP_270685377.1">
    <property type="nucleotide sequence ID" value="NZ_JAQFWQ010000022.1"/>
</dbReference>
<comment type="caution">
    <text evidence="3">The sequence shown here is derived from an EMBL/GenBank/DDBJ whole genome shotgun (WGS) entry which is preliminary data.</text>
</comment>
<organism evidence="3 4">
    <name type="scientific">Nocardiopsis endophytica</name>
    <dbReference type="NCBI Taxonomy" id="3018445"/>
    <lineage>
        <taxon>Bacteria</taxon>
        <taxon>Bacillati</taxon>
        <taxon>Actinomycetota</taxon>
        <taxon>Actinomycetes</taxon>
        <taxon>Streptosporangiales</taxon>
        <taxon>Nocardiopsidaceae</taxon>
        <taxon>Nocardiopsis</taxon>
    </lineage>
</organism>
<evidence type="ECO:0000313" key="3">
    <source>
        <dbReference type="EMBL" id="MDA2810957.1"/>
    </source>
</evidence>
<protein>
    <submittedName>
        <fullName evidence="3">DUF4307 domain-containing protein</fullName>
    </submittedName>
</protein>
<evidence type="ECO:0000256" key="2">
    <source>
        <dbReference type="SAM" id="Phobius"/>
    </source>
</evidence>
<dbReference type="InterPro" id="IPR025443">
    <property type="entry name" value="DUF4307"/>
</dbReference>
<feature type="transmembrane region" description="Helical" evidence="2">
    <location>
        <begin position="53"/>
        <end position="76"/>
    </location>
</feature>